<dbReference type="VEuPathDB" id="FungiDB:RhiirFUN_017557"/>
<sequence length="592" mass="67992">MAESPVENQEIIEEWPTQNIAKFGKYLTASEIQYYLEFQEYPNTSETGFASVYNVSGWKESEAREAFSMTNIQYSYGGTGTTRKVGNCDFFPGIKVSKEQRQCLSVKVCEFASKELDTGHTSVDFTQPIFKNMFDANEKFHEKATICIFAKAHEYSCGYINENGVKCNGKPKLGELVQVNNTKKKFIGCTKWKPKEKNHRFLTIPPNVDLELLEMMFNEHSYHPHGIDFENDEAEAVDECFMVRPNNARSDACPFLHKIGNHIVKGVISKKASICPVIFYHIIPENLKECPFIVTISVGKHNHPPPPPRKTPYNIRNQLQKIIDSEHILDLTRRKFLTGTMIQTYLNGKMLSDLHPSLNNQSKIDYFIEKSRRSQYPFGQNVLGVVHEFMKHNMSADPYIRSIRFLDNGQYIVLCATKEQTIALSELTHIEIDMAFKRIHGITNEWEVTAYLPRVQKTLTFARIFTNIETAEAYQNLFEDLFGCIERDIGETFNFHHIHGEGLGCIIADQHKGQALGLGQYLNSKYPHLTPIEHLQHIYKLCQVHYKRNIDKNKALSSEIRSMMYIVPNLNTQNEVLKILHKIRDCGEPGTT</sequence>
<organism evidence="1 2">
    <name type="scientific">Rhizophagus irregularis</name>
    <dbReference type="NCBI Taxonomy" id="588596"/>
    <lineage>
        <taxon>Eukaryota</taxon>
        <taxon>Fungi</taxon>
        <taxon>Fungi incertae sedis</taxon>
        <taxon>Mucoromycota</taxon>
        <taxon>Glomeromycotina</taxon>
        <taxon>Glomeromycetes</taxon>
        <taxon>Glomerales</taxon>
        <taxon>Glomeraceae</taxon>
        <taxon>Rhizophagus</taxon>
    </lineage>
</organism>
<gene>
    <name evidence="1" type="ORF">RhiirA4_485998</name>
</gene>
<evidence type="ECO:0000313" key="2">
    <source>
        <dbReference type="Proteomes" id="UP000234323"/>
    </source>
</evidence>
<dbReference type="Proteomes" id="UP000234323">
    <property type="component" value="Unassembled WGS sequence"/>
</dbReference>
<accession>A0A2I1HR42</accession>
<dbReference type="VEuPathDB" id="FungiDB:FUN_009267"/>
<feature type="non-terminal residue" evidence="1">
    <location>
        <position position="592"/>
    </location>
</feature>
<dbReference type="VEuPathDB" id="FungiDB:FUN_001398"/>
<keyword evidence="2" id="KW-1185">Reference proteome</keyword>
<reference evidence="1 2" key="1">
    <citation type="submission" date="2015-10" db="EMBL/GenBank/DDBJ databases">
        <title>Genome analyses suggest a sexual origin of heterokaryosis in a supposedly ancient asexual fungus.</title>
        <authorList>
            <person name="Ropars J."/>
            <person name="Sedzielewska K."/>
            <person name="Noel J."/>
            <person name="Charron P."/>
            <person name="Farinelli L."/>
            <person name="Marton T."/>
            <person name="Kruger M."/>
            <person name="Pelin A."/>
            <person name="Brachmann A."/>
            <person name="Corradi N."/>
        </authorList>
    </citation>
    <scope>NUCLEOTIDE SEQUENCE [LARGE SCALE GENOMIC DNA]</scope>
    <source>
        <strain evidence="1 2">A4</strain>
    </source>
</reference>
<proteinExistence type="predicted"/>
<dbReference type="VEuPathDB" id="FungiDB:RhiirA1_477216"/>
<comment type="caution">
    <text evidence="1">The sequence shown here is derived from an EMBL/GenBank/DDBJ whole genome shotgun (WGS) entry which is preliminary data.</text>
</comment>
<dbReference type="EMBL" id="LLXI01005121">
    <property type="protein sequence ID" value="PKY61263.1"/>
    <property type="molecule type" value="Genomic_DNA"/>
</dbReference>
<protein>
    <submittedName>
        <fullName evidence="1">Uncharacterized protein</fullName>
    </submittedName>
</protein>
<dbReference type="AlphaFoldDB" id="A0A2I1HR42"/>
<name>A0A2I1HR42_9GLOM</name>
<evidence type="ECO:0000313" key="1">
    <source>
        <dbReference type="EMBL" id="PKY61263.1"/>
    </source>
</evidence>
<dbReference type="VEuPathDB" id="FungiDB:RhiirA1_466925"/>